<name>A0A8X6HYZ4_TRICU</name>
<dbReference type="EMBL" id="BMAO01019732">
    <property type="protein sequence ID" value="GFR32414.1"/>
    <property type="molecule type" value="Genomic_DNA"/>
</dbReference>
<keyword evidence="2" id="KW-1185">Reference proteome</keyword>
<comment type="caution">
    <text evidence="1">The sequence shown here is derived from an EMBL/GenBank/DDBJ whole genome shotgun (WGS) entry which is preliminary data.</text>
</comment>
<gene>
    <name evidence="1" type="ORF">TNCT_366781</name>
</gene>
<evidence type="ECO:0000313" key="1">
    <source>
        <dbReference type="EMBL" id="GFR32414.1"/>
    </source>
</evidence>
<evidence type="ECO:0000313" key="2">
    <source>
        <dbReference type="Proteomes" id="UP000887116"/>
    </source>
</evidence>
<reference evidence="1" key="1">
    <citation type="submission" date="2020-07" db="EMBL/GenBank/DDBJ databases">
        <title>Multicomponent nature underlies the extraordinary mechanical properties of spider dragline silk.</title>
        <authorList>
            <person name="Kono N."/>
            <person name="Nakamura H."/>
            <person name="Mori M."/>
            <person name="Yoshida Y."/>
            <person name="Ohtoshi R."/>
            <person name="Malay A.D."/>
            <person name="Moran D.A.P."/>
            <person name="Tomita M."/>
            <person name="Numata K."/>
            <person name="Arakawa K."/>
        </authorList>
    </citation>
    <scope>NUCLEOTIDE SEQUENCE</scope>
</reference>
<sequence length="111" mass="11694">MPPCDFWIVIARADAMGNCIWRYSCCTIVSTSTGTLMTCSMIPCLNATICMNGSRDDTRRALIGSNAGNLCCLGGYTNPFECDNVGTLAESSGVLHVAHSLKLAPSSPGNV</sequence>
<organism evidence="1 2">
    <name type="scientific">Trichonephila clavata</name>
    <name type="common">Joro spider</name>
    <name type="synonym">Nephila clavata</name>
    <dbReference type="NCBI Taxonomy" id="2740835"/>
    <lineage>
        <taxon>Eukaryota</taxon>
        <taxon>Metazoa</taxon>
        <taxon>Ecdysozoa</taxon>
        <taxon>Arthropoda</taxon>
        <taxon>Chelicerata</taxon>
        <taxon>Arachnida</taxon>
        <taxon>Araneae</taxon>
        <taxon>Araneomorphae</taxon>
        <taxon>Entelegynae</taxon>
        <taxon>Araneoidea</taxon>
        <taxon>Nephilidae</taxon>
        <taxon>Trichonephila</taxon>
    </lineage>
</organism>
<dbReference type="Proteomes" id="UP000887116">
    <property type="component" value="Unassembled WGS sequence"/>
</dbReference>
<proteinExistence type="predicted"/>
<accession>A0A8X6HYZ4</accession>
<protein>
    <submittedName>
        <fullName evidence="1">Uncharacterized protein</fullName>
    </submittedName>
</protein>
<dbReference type="AlphaFoldDB" id="A0A8X6HYZ4"/>